<keyword evidence="3" id="KW-1185">Reference proteome</keyword>
<feature type="chain" id="PRO_5022982739" evidence="1">
    <location>
        <begin position="18"/>
        <end position="122"/>
    </location>
</feature>
<evidence type="ECO:0000313" key="2">
    <source>
        <dbReference type="EMBL" id="KAA1111103.1"/>
    </source>
</evidence>
<dbReference type="Proteomes" id="UP000324748">
    <property type="component" value="Unassembled WGS sequence"/>
</dbReference>
<evidence type="ECO:0000256" key="1">
    <source>
        <dbReference type="SAM" id="SignalP"/>
    </source>
</evidence>
<keyword evidence="1" id="KW-0732">Signal</keyword>
<organism evidence="2 3">
    <name type="scientific">Puccinia graminis f. sp. tritici</name>
    <dbReference type="NCBI Taxonomy" id="56615"/>
    <lineage>
        <taxon>Eukaryota</taxon>
        <taxon>Fungi</taxon>
        <taxon>Dikarya</taxon>
        <taxon>Basidiomycota</taxon>
        <taxon>Pucciniomycotina</taxon>
        <taxon>Pucciniomycetes</taxon>
        <taxon>Pucciniales</taxon>
        <taxon>Pucciniaceae</taxon>
        <taxon>Puccinia</taxon>
    </lineage>
</organism>
<feature type="signal peptide" evidence="1">
    <location>
        <begin position="1"/>
        <end position="17"/>
    </location>
</feature>
<evidence type="ECO:0000313" key="3">
    <source>
        <dbReference type="Proteomes" id="UP000324748"/>
    </source>
</evidence>
<dbReference type="EMBL" id="VSWC01000027">
    <property type="protein sequence ID" value="KAA1111103.1"/>
    <property type="molecule type" value="Genomic_DNA"/>
</dbReference>
<gene>
    <name evidence="2" type="ORF">PGT21_036608</name>
</gene>
<comment type="caution">
    <text evidence="2">The sequence shown here is derived from an EMBL/GenBank/DDBJ whole genome shotgun (WGS) entry which is preliminary data.</text>
</comment>
<reference evidence="2 3" key="1">
    <citation type="submission" date="2019-05" db="EMBL/GenBank/DDBJ databases">
        <title>Emergence of the Ug99 lineage of the wheat stem rust pathogen through somatic hybridization.</title>
        <authorList>
            <person name="Li F."/>
            <person name="Upadhyaya N.M."/>
            <person name="Sperschneider J."/>
            <person name="Matny O."/>
            <person name="Nguyen-Phuc H."/>
            <person name="Mago R."/>
            <person name="Raley C."/>
            <person name="Miller M.E."/>
            <person name="Silverstein K.A.T."/>
            <person name="Henningsen E."/>
            <person name="Hirsch C.D."/>
            <person name="Visser B."/>
            <person name="Pretorius Z.A."/>
            <person name="Steffenson B.J."/>
            <person name="Schwessinger B."/>
            <person name="Dodds P.N."/>
            <person name="Figueroa M."/>
        </authorList>
    </citation>
    <scope>NUCLEOTIDE SEQUENCE [LARGE SCALE GENOMIC DNA]</scope>
    <source>
        <strain evidence="2">21-0</strain>
    </source>
</reference>
<dbReference type="AlphaFoldDB" id="A0A5B0QDT8"/>
<protein>
    <submittedName>
        <fullName evidence="2">Uncharacterized protein</fullName>
    </submittedName>
</protein>
<proteinExistence type="predicted"/>
<accession>A0A5B0QDT8</accession>
<sequence length="122" mass="14003">MKITVVWFMQLLLHGLACTLIPIEKFKNANGPPHGFTRLTTVSKPTEATRLFWRTPDDSPAILYTSILMAGNIHFYNEQQGIKYCLRDPASNLWTDVETLAPQKNIWLHSTIDSIELYVQKK</sequence>
<name>A0A5B0QDT8_PUCGR</name>